<sequence length="171" mass="20125">MNNNDENILELAYKTVCEFEQSNYEEIFKDENNQVVYQLNKSMFLELENLNENEVDEKMFEPLKYPSYRKLFNAKYSDIFRRNIRAIKPELLKNEIGESNLLEVIKSDEKLHQRFLANSKELDLDNDGVVDRIDIDDNRNAVQNVADLNIVGNDTSKEVSRGNKKRDELEL</sequence>
<name>A0A467QPT1_LISMN</name>
<accession>A0A467QPT1</accession>
<reference evidence="1 4" key="1">
    <citation type="submission" date="2019-04" db="EMBL/GenBank/DDBJ databases">
        <authorList>
            <consortium name="GenomeTrakr network: Whole genome sequencing for foodborne pathogen traceback"/>
        </authorList>
    </citation>
    <scope>NUCLEOTIDE SEQUENCE [LARGE SCALE GENOMIC DNA]</scope>
    <source>
        <strain evidence="1 4">PHLUSALM00088</strain>
    </source>
</reference>
<dbReference type="RefSeq" id="WP_119875114.1">
    <property type="nucleotide sequence ID" value="NZ_PVUS01000004.1"/>
</dbReference>
<gene>
    <name evidence="1" type="ORF">FA835_14090</name>
    <name evidence="2" type="ORF">FNX40_15620</name>
</gene>
<evidence type="ECO:0000313" key="1">
    <source>
        <dbReference type="EMBL" id="EAK9318227.1"/>
    </source>
</evidence>
<dbReference type="EMBL" id="AACKDQ010000043">
    <property type="protein sequence ID" value="EAK9318227.1"/>
    <property type="molecule type" value="Genomic_DNA"/>
</dbReference>
<evidence type="ECO:0000313" key="4">
    <source>
        <dbReference type="Proteomes" id="UP000410967"/>
    </source>
</evidence>
<evidence type="ECO:0000313" key="2">
    <source>
        <dbReference type="EMBL" id="ECC1558224.1"/>
    </source>
</evidence>
<dbReference type="Proteomes" id="UP000410967">
    <property type="component" value="Unassembled WGS sequence"/>
</dbReference>
<dbReference type="EMBL" id="AAIAJJ010000016">
    <property type="protein sequence ID" value="ECC1558224.1"/>
    <property type="molecule type" value="Genomic_DNA"/>
</dbReference>
<dbReference type="Proteomes" id="UP000389283">
    <property type="component" value="Unassembled WGS sequence"/>
</dbReference>
<evidence type="ECO:0000313" key="3">
    <source>
        <dbReference type="Proteomes" id="UP000389283"/>
    </source>
</evidence>
<organism evidence="1 4">
    <name type="scientific">Listeria monocytogenes</name>
    <dbReference type="NCBI Taxonomy" id="1639"/>
    <lineage>
        <taxon>Bacteria</taxon>
        <taxon>Bacillati</taxon>
        <taxon>Bacillota</taxon>
        <taxon>Bacilli</taxon>
        <taxon>Bacillales</taxon>
        <taxon>Listeriaceae</taxon>
        <taxon>Listeria</taxon>
    </lineage>
</organism>
<reference evidence="2 3" key="2">
    <citation type="submission" date="2019-07" db="EMBL/GenBank/DDBJ databases">
        <authorList>
            <consortium name="GenomeTrakr: Next Generation Sequencing Network for Food Pathogen Tracability"/>
        </authorList>
    </citation>
    <scope>NUCLEOTIDE SEQUENCE [LARGE SCALE GENOMIC DNA]</scope>
    <source>
        <strain evidence="2 3">FDA00014370</strain>
    </source>
</reference>
<dbReference type="AlphaFoldDB" id="A0A467QPT1"/>
<evidence type="ECO:0008006" key="5">
    <source>
        <dbReference type="Google" id="ProtNLM"/>
    </source>
</evidence>
<proteinExistence type="predicted"/>
<protein>
    <recommendedName>
        <fullName evidence="5">EF-hand domain-containing protein</fullName>
    </recommendedName>
</protein>
<comment type="caution">
    <text evidence="1">The sequence shown here is derived from an EMBL/GenBank/DDBJ whole genome shotgun (WGS) entry which is preliminary data.</text>
</comment>